<evidence type="ECO:0000313" key="1">
    <source>
        <dbReference type="EMBL" id="SDL18400.1"/>
    </source>
</evidence>
<gene>
    <name evidence="1" type="ORF">SAMN04515677_10145</name>
</gene>
<dbReference type="RefSeq" id="WP_092721704.1">
    <property type="nucleotide sequence ID" value="NZ_FNGW01000001.1"/>
</dbReference>
<evidence type="ECO:0000313" key="2">
    <source>
        <dbReference type="Proteomes" id="UP000199068"/>
    </source>
</evidence>
<accession>A0A1G9HZI7</accession>
<dbReference type="EMBL" id="FNGW01000001">
    <property type="protein sequence ID" value="SDL18400.1"/>
    <property type="molecule type" value="Genomic_DNA"/>
</dbReference>
<dbReference type="Proteomes" id="UP000199068">
    <property type="component" value="Unassembled WGS sequence"/>
</dbReference>
<name>A0A1G9HZI7_9FIRM</name>
<organism evidence="1 2">
    <name type="scientific">Romboutsia lituseburensis DSM 797</name>
    <dbReference type="NCBI Taxonomy" id="1121325"/>
    <lineage>
        <taxon>Bacteria</taxon>
        <taxon>Bacillati</taxon>
        <taxon>Bacillota</taxon>
        <taxon>Clostridia</taxon>
        <taxon>Peptostreptococcales</taxon>
        <taxon>Peptostreptococcaceae</taxon>
        <taxon>Romboutsia</taxon>
    </lineage>
</organism>
<reference evidence="1 2" key="1">
    <citation type="submission" date="2016-10" db="EMBL/GenBank/DDBJ databases">
        <authorList>
            <person name="de Groot N.N."/>
        </authorList>
    </citation>
    <scope>NUCLEOTIDE SEQUENCE [LARGE SCALE GENOMIC DNA]</scope>
    <source>
        <strain evidence="1 2">DSM 797</strain>
    </source>
</reference>
<proteinExistence type="predicted"/>
<dbReference type="AlphaFoldDB" id="A0A1G9HZI7"/>
<sequence length="158" mass="18670">MNNQILDLNKDIKRCEDVLIENNYLEIVIALEELIDKYKDTINTISTDNNKVWSYNKNDLVDLKDKIIQHKQELLENHNKKIAIDIFNNARANILNSKDIMEDKKYELINIIDELEKINNKDIDNEIKWSESKKYIIYAANEKAYISKNIIALINFII</sequence>
<protein>
    <submittedName>
        <fullName evidence="1">Uncharacterized protein</fullName>
    </submittedName>
</protein>
<keyword evidence="2" id="KW-1185">Reference proteome</keyword>